<gene>
    <name evidence="3" type="ORF">IAA98_10570</name>
</gene>
<dbReference type="InterPro" id="IPR052019">
    <property type="entry name" value="F420H2_bilvrd_red/Heme_oxyg"/>
</dbReference>
<reference evidence="3" key="2">
    <citation type="journal article" date="2021" name="PeerJ">
        <title>Extensive microbial diversity within the chicken gut microbiome revealed by metagenomics and culture.</title>
        <authorList>
            <person name="Gilroy R."/>
            <person name="Ravi A."/>
            <person name="Getino M."/>
            <person name="Pursley I."/>
            <person name="Horton D.L."/>
            <person name="Alikhan N.F."/>
            <person name="Baker D."/>
            <person name="Gharbi K."/>
            <person name="Hall N."/>
            <person name="Watson M."/>
            <person name="Adriaenssens E.M."/>
            <person name="Foster-Nyarko E."/>
            <person name="Jarju S."/>
            <person name="Secka A."/>
            <person name="Antonio M."/>
            <person name="Oren A."/>
            <person name="Chaudhuri R.R."/>
            <person name="La Ragione R."/>
            <person name="Hildebrand F."/>
            <person name="Pallen M.J."/>
        </authorList>
    </citation>
    <scope>NUCLEOTIDE SEQUENCE</scope>
    <source>
        <strain evidence="3">ChiGjej1B1-24693</strain>
    </source>
</reference>
<dbReference type="AlphaFoldDB" id="A0A9D1GYW7"/>
<dbReference type="GO" id="GO:0016627">
    <property type="term" value="F:oxidoreductase activity, acting on the CH-CH group of donors"/>
    <property type="evidence" value="ECO:0007669"/>
    <property type="project" value="TreeGrafter"/>
</dbReference>
<dbReference type="GO" id="GO:0005829">
    <property type="term" value="C:cytosol"/>
    <property type="evidence" value="ECO:0007669"/>
    <property type="project" value="TreeGrafter"/>
</dbReference>
<dbReference type="InterPro" id="IPR014419">
    <property type="entry name" value="HutZ"/>
</dbReference>
<organism evidence="3 4">
    <name type="scientific">Candidatus Avipropionibacterium avicola</name>
    <dbReference type="NCBI Taxonomy" id="2840701"/>
    <lineage>
        <taxon>Bacteria</taxon>
        <taxon>Bacillati</taxon>
        <taxon>Actinomycetota</taxon>
        <taxon>Actinomycetes</taxon>
        <taxon>Propionibacteriales</taxon>
        <taxon>Propionibacteriaceae</taxon>
        <taxon>Propionibacteriaceae incertae sedis</taxon>
        <taxon>Candidatus Avipropionibacterium</taxon>
    </lineage>
</organism>
<dbReference type="EMBL" id="DVLP01000313">
    <property type="protein sequence ID" value="HIT76019.1"/>
    <property type="molecule type" value="Genomic_DNA"/>
</dbReference>
<dbReference type="Pfam" id="PF01243">
    <property type="entry name" value="PNPOx_N"/>
    <property type="match status" value="1"/>
</dbReference>
<dbReference type="PIRSF" id="PIRSF004633">
    <property type="entry name" value="UCP_PLP_oxd"/>
    <property type="match status" value="1"/>
</dbReference>
<name>A0A9D1GYW7_9ACTN</name>
<dbReference type="Proteomes" id="UP000886842">
    <property type="component" value="Unassembled WGS sequence"/>
</dbReference>
<dbReference type="InterPro" id="IPR012349">
    <property type="entry name" value="Split_barrel_FMN-bd"/>
</dbReference>
<reference evidence="3" key="1">
    <citation type="submission" date="2020-10" db="EMBL/GenBank/DDBJ databases">
        <authorList>
            <person name="Gilroy R."/>
        </authorList>
    </citation>
    <scope>NUCLEOTIDE SEQUENCE</scope>
    <source>
        <strain evidence="3">ChiGjej1B1-24693</strain>
    </source>
</reference>
<sequence>MSTTEHAEAHAGYQEFLASRKTLVISSTDEQGRPFVSYAPYVAHDGKLYVYVSQIAEHYWHLVANDTVSVLLIADEADSANLFARQRVRFECDVTRLDDSGEHDEIFGLFREGFNASLINLLQTLDFSLFELTPTSGRYVIGFGKAYDVDLAGTRFDHVVVDKRKDEIAEQERRGRTAI</sequence>
<keyword evidence="1" id="KW-0560">Oxidoreductase</keyword>
<dbReference type="PANTHER" id="PTHR35176">
    <property type="entry name" value="HEME OXYGENASE HI_0854-RELATED"/>
    <property type="match status" value="1"/>
</dbReference>
<dbReference type="InterPro" id="IPR011576">
    <property type="entry name" value="Pyridox_Oxase_N"/>
</dbReference>
<proteinExistence type="predicted"/>
<evidence type="ECO:0000313" key="4">
    <source>
        <dbReference type="Proteomes" id="UP000886842"/>
    </source>
</evidence>
<dbReference type="SUPFAM" id="SSF50475">
    <property type="entry name" value="FMN-binding split barrel"/>
    <property type="match status" value="1"/>
</dbReference>
<dbReference type="Gene3D" id="2.30.110.10">
    <property type="entry name" value="Electron Transport, Fmn-binding Protein, Chain A"/>
    <property type="match status" value="1"/>
</dbReference>
<evidence type="ECO:0000259" key="2">
    <source>
        <dbReference type="Pfam" id="PF01243"/>
    </source>
</evidence>
<feature type="domain" description="Pyridoxamine 5'-phosphate oxidase N-terminal" evidence="2">
    <location>
        <begin position="13"/>
        <end position="140"/>
    </location>
</feature>
<protein>
    <submittedName>
        <fullName evidence="3">Pyridoxamine 5'-phosphate oxidase family protein</fullName>
    </submittedName>
</protein>
<accession>A0A9D1GYW7</accession>
<comment type="caution">
    <text evidence="3">The sequence shown here is derived from an EMBL/GenBank/DDBJ whole genome shotgun (WGS) entry which is preliminary data.</text>
</comment>
<dbReference type="GO" id="GO:0070967">
    <property type="term" value="F:coenzyme F420 binding"/>
    <property type="evidence" value="ECO:0007669"/>
    <property type="project" value="TreeGrafter"/>
</dbReference>
<dbReference type="PANTHER" id="PTHR35176:SF6">
    <property type="entry name" value="HEME OXYGENASE HI_0854-RELATED"/>
    <property type="match status" value="1"/>
</dbReference>
<evidence type="ECO:0000256" key="1">
    <source>
        <dbReference type="ARBA" id="ARBA00023002"/>
    </source>
</evidence>
<evidence type="ECO:0000313" key="3">
    <source>
        <dbReference type="EMBL" id="HIT76019.1"/>
    </source>
</evidence>